<feature type="domain" description="Beta-galactosidase trimerisation" evidence="8">
    <location>
        <begin position="399"/>
        <end position="604"/>
    </location>
</feature>
<keyword evidence="10" id="KW-1185">Reference proteome</keyword>
<dbReference type="InterPro" id="IPR029062">
    <property type="entry name" value="Class_I_gatase-like"/>
</dbReference>
<dbReference type="RefSeq" id="WP_189008774.1">
    <property type="nucleotide sequence ID" value="NZ_BMOD01000040.1"/>
</dbReference>
<evidence type="ECO:0000313" key="10">
    <source>
        <dbReference type="Proteomes" id="UP000632222"/>
    </source>
</evidence>
<comment type="similarity">
    <text evidence="2 6">Belongs to the glycosyl hydrolase 42 family.</text>
</comment>
<dbReference type="Proteomes" id="UP000632222">
    <property type="component" value="Unassembled WGS sequence"/>
</dbReference>
<evidence type="ECO:0000313" key="9">
    <source>
        <dbReference type="EMBL" id="GGJ57683.1"/>
    </source>
</evidence>
<dbReference type="PIRSF" id="PIRSF001084">
    <property type="entry name" value="B-galactosidase"/>
    <property type="match status" value="1"/>
</dbReference>
<dbReference type="EMBL" id="BMOD01000040">
    <property type="protein sequence ID" value="GGJ57683.1"/>
    <property type="molecule type" value="Genomic_DNA"/>
</dbReference>
<feature type="domain" description="Glycoside hydrolase family 42 N-terminal" evidence="7">
    <location>
        <begin position="20"/>
        <end position="389"/>
    </location>
</feature>
<reference evidence="10" key="1">
    <citation type="journal article" date="2019" name="Int. J. Syst. Evol. Microbiol.">
        <title>The Global Catalogue of Microorganisms (GCM) 10K type strain sequencing project: providing services to taxonomists for standard genome sequencing and annotation.</title>
        <authorList>
            <consortium name="The Broad Institute Genomics Platform"/>
            <consortium name="The Broad Institute Genome Sequencing Center for Infectious Disease"/>
            <person name="Wu L."/>
            <person name="Ma J."/>
        </authorList>
    </citation>
    <scope>NUCLEOTIDE SEQUENCE [LARGE SCALE GENOMIC DNA]</scope>
    <source>
        <strain evidence="10">JCM 14370</strain>
    </source>
</reference>
<dbReference type="Gene3D" id="2.60.40.1180">
    <property type="entry name" value="Golgi alpha-mannosidase II"/>
    <property type="match status" value="1"/>
</dbReference>
<dbReference type="InterPro" id="IPR013780">
    <property type="entry name" value="Glyco_hydro_b"/>
</dbReference>
<dbReference type="PANTHER" id="PTHR36447:SF1">
    <property type="entry name" value="BETA-GALACTOSIDASE GANA"/>
    <property type="match status" value="1"/>
</dbReference>
<dbReference type="InterPro" id="IPR013529">
    <property type="entry name" value="Glyco_hydro_42_N"/>
</dbReference>
<evidence type="ECO:0000259" key="7">
    <source>
        <dbReference type="Pfam" id="PF02449"/>
    </source>
</evidence>
<evidence type="ECO:0000259" key="8">
    <source>
        <dbReference type="Pfam" id="PF08532"/>
    </source>
</evidence>
<dbReference type="Pfam" id="PF08532">
    <property type="entry name" value="Glyco_hydro_42M"/>
    <property type="match status" value="1"/>
</dbReference>
<organism evidence="9 10">
    <name type="scientific">Deinococcus roseus</name>
    <dbReference type="NCBI Taxonomy" id="392414"/>
    <lineage>
        <taxon>Bacteria</taxon>
        <taxon>Thermotogati</taxon>
        <taxon>Deinococcota</taxon>
        <taxon>Deinococci</taxon>
        <taxon>Deinococcales</taxon>
        <taxon>Deinococcaceae</taxon>
        <taxon>Deinococcus</taxon>
    </lineage>
</organism>
<dbReference type="EC" id="3.2.1.23" evidence="3 6"/>
<evidence type="ECO:0000256" key="3">
    <source>
        <dbReference type="ARBA" id="ARBA00012756"/>
    </source>
</evidence>
<dbReference type="InterPro" id="IPR003476">
    <property type="entry name" value="Glyco_hydro_42"/>
</dbReference>
<gene>
    <name evidence="9" type="ORF">GCM10008938_49710</name>
</gene>
<dbReference type="SUPFAM" id="SSF51445">
    <property type="entry name" value="(Trans)glycosidases"/>
    <property type="match status" value="1"/>
</dbReference>
<comment type="caution">
    <text evidence="9">The sequence shown here is derived from an EMBL/GenBank/DDBJ whole genome shotgun (WGS) entry which is preliminary data.</text>
</comment>
<evidence type="ECO:0000256" key="2">
    <source>
        <dbReference type="ARBA" id="ARBA00005940"/>
    </source>
</evidence>
<dbReference type="CDD" id="cd03143">
    <property type="entry name" value="A4_beta-galactosidase_middle_domain"/>
    <property type="match status" value="1"/>
</dbReference>
<dbReference type="SUPFAM" id="SSF52317">
    <property type="entry name" value="Class I glutamine amidotransferase-like"/>
    <property type="match status" value="1"/>
</dbReference>
<evidence type="ECO:0000256" key="1">
    <source>
        <dbReference type="ARBA" id="ARBA00001412"/>
    </source>
</evidence>
<keyword evidence="5 6" id="KW-0326">Glycosidase</keyword>
<accession>A0ABQ2DJQ2</accession>
<dbReference type="PANTHER" id="PTHR36447">
    <property type="entry name" value="BETA-GALACTOSIDASE GANA"/>
    <property type="match status" value="1"/>
</dbReference>
<name>A0ABQ2DJQ2_9DEIO</name>
<evidence type="ECO:0000256" key="6">
    <source>
        <dbReference type="PIRNR" id="PIRNR001084"/>
    </source>
</evidence>
<comment type="catalytic activity">
    <reaction evidence="1 6">
        <text>Hydrolysis of terminal non-reducing beta-D-galactose residues in beta-D-galactosides.</text>
        <dbReference type="EC" id="3.2.1.23"/>
    </reaction>
</comment>
<dbReference type="InterPro" id="IPR017853">
    <property type="entry name" value="GH"/>
</dbReference>
<dbReference type="Gene3D" id="3.20.20.80">
    <property type="entry name" value="Glycosidases"/>
    <property type="match status" value="1"/>
</dbReference>
<evidence type="ECO:0000256" key="5">
    <source>
        <dbReference type="ARBA" id="ARBA00023295"/>
    </source>
</evidence>
<dbReference type="Pfam" id="PF02449">
    <property type="entry name" value="Glyco_hydro_42"/>
    <property type="match status" value="1"/>
</dbReference>
<protein>
    <recommendedName>
        <fullName evidence="3 6">Beta-galactosidase</fullName>
        <shortName evidence="6">Beta-gal</shortName>
        <ecNumber evidence="3 6">3.2.1.23</ecNumber>
    </recommendedName>
</protein>
<keyword evidence="4 6" id="KW-0378">Hydrolase</keyword>
<proteinExistence type="inferred from homology"/>
<sequence length="679" mass="76580">MLNTSQINARLGSKMLFGGDYNPEQWSEDVWQQDVELMKEAGVNLVSVAIFGWARLEPVEGQYDFDWLDRVLDLLHANGISVNLATATASPPAWMALNHPETLPIDRSGVQYGFGSRQQYSPSSPIYREKAALLVRKMAERYKDHPALVMWHINNEYGCHIQECYAPHTAEAFRHWLEQKYQTIPELNRVWGTAFWSQGYQNWAEVQPPRHMPAFYNPTHWLDWRRFSSDMIQECLEMEVQILREITPDVPLNTNFLGFSKAVDQRSFAQQEDLVSIDIYPDPATQESKIDAALQSDWARSLKDGQPWIVMEQAPNQVQWRPINRLKKPGQMRLLSYSMVARGAKGILYFQWRQSISGSEKYHSGMVPHTGTSSRTWQEIRALGNELKALPELSFTPDAKVALILDWDAWQALEQESHPHTGLSLMEQIGHFYQVLWKQNILVDFVTSDHDLSGYQLVLAPSLPILSETAAANLKTYVQNGGHLVMSCFSGLADPNDHIYSETFNGSYNPLLIDMLGILIREFDPQSSGTVLELSNGWQAVQWADVLELQGATALASFTSDHFAGAPAITENQYGKGKAYHLGTQLQLSSLEAFLKHTLQNAGVQSPLEVPEGIEVVAWKDGTTFLINHTSQEHTVLLPAPMQNLLQSAATQTAQQELKLAPMDVAVLQPQTQLEAILQ</sequence>
<dbReference type="InterPro" id="IPR013738">
    <property type="entry name" value="Beta_galactosidase_Trimer"/>
</dbReference>
<dbReference type="Gene3D" id="3.40.50.880">
    <property type="match status" value="1"/>
</dbReference>
<evidence type="ECO:0000256" key="4">
    <source>
        <dbReference type="ARBA" id="ARBA00022801"/>
    </source>
</evidence>